<proteinExistence type="predicted"/>
<evidence type="ECO:0000313" key="1">
    <source>
        <dbReference type="EMBL" id="RDY11666.1"/>
    </source>
</evidence>
<gene>
    <name evidence="1" type="ORF">CR513_03656</name>
</gene>
<dbReference type="AlphaFoldDB" id="A0A371I9F7"/>
<keyword evidence="2" id="KW-1185">Reference proteome</keyword>
<feature type="non-terminal residue" evidence="1">
    <location>
        <position position="1"/>
    </location>
</feature>
<reference evidence="1" key="1">
    <citation type="submission" date="2018-05" db="EMBL/GenBank/DDBJ databases">
        <title>Draft genome of Mucuna pruriens seed.</title>
        <authorList>
            <person name="Nnadi N.E."/>
            <person name="Vos R."/>
            <person name="Hasami M.H."/>
            <person name="Devisetty U.K."/>
            <person name="Aguiy J.C."/>
        </authorList>
    </citation>
    <scope>NUCLEOTIDE SEQUENCE [LARGE SCALE GENOMIC DNA]</scope>
    <source>
        <strain evidence="1">JCA_2017</strain>
    </source>
</reference>
<evidence type="ECO:0000313" key="2">
    <source>
        <dbReference type="Proteomes" id="UP000257109"/>
    </source>
</evidence>
<protein>
    <submittedName>
        <fullName evidence="1">Uncharacterized protein</fullName>
    </submittedName>
</protein>
<name>A0A371I9F7_MUCPR</name>
<comment type="caution">
    <text evidence="1">The sequence shown here is derived from an EMBL/GenBank/DDBJ whole genome shotgun (WGS) entry which is preliminary data.</text>
</comment>
<sequence>CANDECENEVKSFLDFDKRNACDSTIRLYYLCVNSLNEKRLEVEKIHENLLCNAVYGETEPQSGLYQLTFRVPLILSSLSLHSTSRDRVLSSQQDRVSLPSRSCPDQMSLSPVADSTPCANSVSTNRLDSACQLHSVSTC</sequence>
<feature type="non-terminal residue" evidence="1">
    <location>
        <position position="140"/>
    </location>
</feature>
<accession>A0A371I9F7</accession>
<dbReference type="EMBL" id="QJKJ01000601">
    <property type="protein sequence ID" value="RDY11666.1"/>
    <property type="molecule type" value="Genomic_DNA"/>
</dbReference>
<dbReference type="Proteomes" id="UP000257109">
    <property type="component" value="Unassembled WGS sequence"/>
</dbReference>
<organism evidence="1 2">
    <name type="scientific">Mucuna pruriens</name>
    <name type="common">Velvet bean</name>
    <name type="synonym">Dolichos pruriens</name>
    <dbReference type="NCBI Taxonomy" id="157652"/>
    <lineage>
        <taxon>Eukaryota</taxon>
        <taxon>Viridiplantae</taxon>
        <taxon>Streptophyta</taxon>
        <taxon>Embryophyta</taxon>
        <taxon>Tracheophyta</taxon>
        <taxon>Spermatophyta</taxon>
        <taxon>Magnoliopsida</taxon>
        <taxon>eudicotyledons</taxon>
        <taxon>Gunneridae</taxon>
        <taxon>Pentapetalae</taxon>
        <taxon>rosids</taxon>
        <taxon>fabids</taxon>
        <taxon>Fabales</taxon>
        <taxon>Fabaceae</taxon>
        <taxon>Papilionoideae</taxon>
        <taxon>50 kb inversion clade</taxon>
        <taxon>NPAAA clade</taxon>
        <taxon>indigoferoid/millettioid clade</taxon>
        <taxon>Phaseoleae</taxon>
        <taxon>Mucuna</taxon>
    </lineage>
</organism>